<dbReference type="EMBL" id="CCYA01000240">
    <property type="protein sequence ID" value="CEH14246.1"/>
    <property type="molecule type" value="Genomic_DNA"/>
</dbReference>
<feature type="region of interest" description="Disordered" evidence="5">
    <location>
        <begin position="837"/>
        <end position="856"/>
    </location>
</feature>
<evidence type="ECO:0000313" key="9">
    <source>
        <dbReference type="Proteomes" id="UP000054845"/>
    </source>
</evidence>
<evidence type="ECO:0000256" key="2">
    <source>
        <dbReference type="ARBA" id="ARBA00012388"/>
    </source>
</evidence>
<keyword evidence="9" id="KW-1185">Reference proteome</keyword>
<dbReference type="SUPFAM" id="SSF81631">
    <property type="entry name" value="PAP/OAS1 substrate-binding domain"/>
    <property type="match status" value="1"/>
</dbReference>
<feature type="compositionally biased region" description="Pro residues" evidence="5">
    <location>
        <begin position="518"/>
        <end position="537"/>
    </location>
</feature>
<dbReference type="OrthoDB" id="273917at2759"/>
<dbReference type="InterPro" id="IPR002058">
    <property type="entry name" value="PAP_assoc"/>
</dbReference>
<feature type="domain" description="PAP-associated" evidence="6">
    <location>
        <begin position="352"/>
        <end position="410"/>
    </location>
</feature>
<evidence type="ECO:0000259" key="7">
    <source>
        <dbReference type="Pfam" id="PF22600"/>
    </source>
</evidence>
<feature type="compositionally biased region" description="Acidic residues" evidence="5">
    <location>
        <begin position="663"/>
        <end position="678"/>
    </location>
</feature>
<feature type="compositionally biased region" description="Basic and acidic residues" evidence="5">
    <location>
        <begin position="89"/>
        <end position="100"/>
    </location>
</feature>
<organism evidence="8 9">
    <name type="scientific">Ceraceosorus bombacis</name>
    <dbReference type="NCBI Taxonomy" id="401625"/>
    <lineage>
        <taxon>Eukaryota</taxon>
        <taxon>Fungi</taxon>
        <taxon>Dikarya</taxon>
        <taxon>Basidiomycota</taxon>
        <taxon>Ustilaginomycotina</taxon>
        <taxon>Exobasidiomycetes</taxon>
        <taxon>Ceraceosorales</taxon>
        <taxon>Ceraceosoraceae</taxon>
        <taxon>Ceraceosorus</taxon>
    </lineage>
</organism>
<comment type="similarity">
    <text evidence="1">Belongs to the DNA polymerase type-B-like family.</text>
</comment>
<evidence type="ECO:0000256" key="3">
    <source>
        <dbReference type="ARBA" id="ARBA00022723"/>
    </source>
</evidence>
<proteinExistence type="inferred from homology"/>
<dbReference type="InterPro" id="IPR045862">
    <property type="entry name" value="Trf4-like"/>
</dbReference>
<feature type="domain" description="Poly(A) RNA polymerase mitochondrial-like central palm" evidence="7">
    <location>
        <begin position="159"/>
        <end position="291"/>
    </location>
</feature>
<feature type="compositionally biased region" description="Low complexity" evidence="5">
    <location>
        <begin position="679"/>
        <end position="698"/>
    </location>
</feature>
<dbReference type="FunFam" id="1.10.1410.10:FF:000003">
    <property type="entry name" value="non-canonical poly(A) RNA polymerase PAPD7"/>
    <property type="match status" value="1"/>
</dbReference>
<dbReference type="GO" id="GO:0046872">
    <property type="term" value="F:metal ion binding"/>
    <property type="evidence" value="ECO:0007669"/>
    <property type="project" value="UniProtKB-KW"/>
</dbReference>
<dbReference type="Proteomes" id="UP000054845">
    <property type="component" value="Unassembled WGS sequence"/>
</dbReference>
<feature type="compositionally biased region" description="Polar residues" evidence="5">
    <location>
        <begin position="776"/>
        <end position="788"/>
    </location>
</feature>
<evidence type="ECO:0000259" key="6">
    <source>
        <dbReference type="Pfam" id="PF03828"/>
    </source>
</evidence>
<dbReference type="Pfam" id="PF22600">
    <property type="entry name" value="MTPAP-like_central"/>
    <property type="match status" value="1"/>
</dbReference>
<dbReference type="InterPro" id="IPR043519">
    <property type="entry name" value="NT_sf"/>
</dbReference>
<reference evidence="9" key="1">
    <citation type="submission" date="2014-09" db="EMBL/GenBank/DDBJ databases">
        <authorList>
            <person name="Sharma Rahul"/>
            <person name="Thines Marco"/>
        </authorList>
    </citation>
    <scope>NUCLEOTIDE SEQUENCE [LARGE SCALE GENOMIC DNA]</scope>
</reference>
<dbReference type="SUPFAM" id="SSF81301">
    <property type="entry name" value="Nucleotidyltransferase"/>
    <property type="match status" value="1"/>
</dbReference>
<dbReference type="GO" id="GO:0031499">
    <property type="term" value="C:TRAMP complex"/>
    <property type="evidence" value="ECO:0007669"/>
    <property type="project" value="TreeGrafter"/>
</dbReference>
<evidence type="ECO:0000313" key="8">
    <source>
        <dbReference type="EMBL" id="CEH14246.1"/>
    </source>
</evidence>
<dbReference type="Pfam" id="PF03828">
    <property type="entry name" value="PAP_assoc"/>
    <property type="match status" value="1"/>
</dbReference>
<dbReference type="PANTHER" id="PTHR23092:SF15">
    <property type="entry name" value="INACTIVE NON-CANONICAL POLY(A) RNA POLYMERASE PROTEIN TRF4-2-RELATED"/>
    <property type="match status" value="1"/>
</dbReference>
<dbReference type="GO" id="GO:0003729">
    <property type="term" value="F:mRNA binding"/>
    <property type="evidence" value="ECO:0007669"/>
    <property type="project" value="TreeGrafter"/>
</dbReference>
<dbReference type="Gene3D" id="3.30.460.10">
    <property type="entry name" value="Beta Polymerase, domain 2"/>
    <property type="match status" value="1"/>
</dbReference>
<dbReference type="GO" id="GO:0005730">
    <property type="term" value="C:nucleolus"/>
    <property type="evidence" value="ECO:0007669"/>
    <property type="project" value="TreeGrafter"/>
</dbReference>
<dbReference type="GO" id="GO:0031123">
    <property type="term" value="P:RNA 3'-end processing"/>
    <property type="evidence" value="ECO:0007669"/>
    <property type="project" value="TreeGrafter"/>
</dbReference>
<dbReference type="AlphaFoldDB" id="A0A0P1BDW2"/>
<feature type="region of interest" description="Disordered" evidence="5">
    <location>
        <begin position="513"/>
        <end position="830"/>
    </location>
</feature>
<accession>A0A0P1BDW2</accession>
<dbReference type="PANTHER" id="PTHR23092">
    <property type="entry name" value="POLY(A) RNA POLYMERASE"/>
    <property type="match status" value="1"/>
</dbReference>
<feature type="compositionally biased region" description="Low complexity" evidence="5">
    <location>
        <begin position="1"/>
        <end position="23"/>
    </location>
</feature>
<keyword evidence="4" id="KW-0460">Magnesium</keyword>
<dbReference type="InterPro" id="IPR054708">
    <property type="entry name" value="MTPAP-like_central"/>
</dbReference>
<feature type="compositionally biased region" description="Polar residues" evidence="5">
    <location>
        <begin position="581"/>
        <end position="595"/>
    </location>
</feature>
<evidence type="ECO:0000256" key="5">
    <source>
        <dbReference type="SAM" id="MobiDB-lite"/>
    </source>
</evidence>
<feature type="compositionally biased region" description="Acidic residues" evidence="5">
    <location>
        <begin position="847"/>
        <end position="856"/>
    </location>
</feature>
<feature type="compositionally biased region" description="Low complexity" evidence="5">
    <location>
        <begin position="596"/>
        <end position="609"/>
    </location>
</feature>
<dbReference type="STRING" id="401625.A0A0P1BDW2"/>
<dbReference type="GO" id="GO:0010605">
    <property type="term" value="P:negative regulation of macromolecule metabolic process"/>
    <property type="evidence" value="ECO:0007669"/>
    <property type="project" value="UniProtKB-ARBA"/>
</dbReference>
<evidence type="ECO:0000256" key="4">
    <source>
        <dbReference type="ARBA" id="ARBA00022842"/>
    </source>
</evidence>
<feature type="compositionally biased region" description="Basic and acidic residues" evidence="5">
    <location>
        <begin position="748"/>
        <end position="761"/>
    </location>
</feature>
<dbReference type="GO" id="GO:0043634">
    <property type="term" value="P:polyadenylation-dependent ncRNA catabolic process"/>
    <property type="evidence" value="ECO:0007669"/>
    <property type="project" value="TreeGrafter"/>
</dbReference>
<dbReference type="GO" id="GO:1990817">
    <property type="term" value="F:poly(A) RNA polymerase activity"/>
    <property type="evidence" value="ECO:0007669"/>
    <property type="project" value="UniProtKB-EC"/>
</dbReference>
<dbReference type="EC" id="2.7.7.19" evidence="2"/>
<name>A0A0P1BDW2_9BASI</name>
<dbReference type="CDD" id="cd05402">
    <property type="entry name" value="NT_PAP_TUTase"/>
    <property type="match status" value="1"/>
</dbReference>
<keyword evidence="3" id="KW-0479">Metal-binding</keyword>
<feature type="region of interest" description="Disordered" evidence="5">
    <location>
        <begin position="1"/>
        <end position="119"/>
    </location>
</feature>
<evidence type="ECO:0000256" key="1">
    <source>
        <dbReference type="ARBA" id="ARBA00008593"/>
    </source>
</evidence>
<protein>
    <recommendedName>
        <fullName evidence="2">polynucleotide adenylyltransferase</fullName>
        <ecNumber evidence="2">2.7.7.19</ecNumber>
    </recommendedName>
</protein>
<dbReference type="Gene3D" id="1.10.1410.10">
    <property type="match status" value="1"/>
</dbReference>
<sequence length="856" mass="93056">MSPTAASTSGPDSATATSATAGDQSNSFISGQDYIGFDFDDDDGEEQAPHGAVDQSGPGRGKVVNGRHTAVAGPSKGPATLAAVQRNGASRDSERGDRLRSRPASGPGRIQPQGRRRTFEEMAMDDGLTKRERMRSMARATPWALDVDWDSCWHPTEMLHRELEAFERWISPTPWEHDCRAMVIQLIRNAICSQWRDAEVLSFGSHDTRLYMPEGDIDLVVISRSMENEHRARTLNKIAALLRRANLVVDLAVISKAKVPIVKFTCVHAKYKVDISINQSNGLAAAKWVSAWLRKQPSLRPLILAVKLLLNQRGMSEVFNGGLGSYSVICLVISHLQMHPKVQRGELDPAKNLGVLLLEFLELYGKTFNYHTVGISVRGQGHYFEKKRHAFVSTGKPYMLAIEDPLDASNDISRGTFQIQAVRLAMKGAFDILSGALCQRANVMSDPNAQDGAQLAPVDDEDDEARAALMQNAAVGAPVSHPHSLLGTIFGISHETTRAREKIEAMYHSGELHYKLGRPPPPPEDPRPASPLPPRSRPPPDDALPHPSRSIPAPPHRGTEERSQRPAGTSAGVKRDGKAFANSQPRKAPSQSSRDGQGTTAGSSTAYGTLRQGTRDAPIVILDGPSEVSSDFEDRMRSAVDAANHLTSRASKGPAALSRGDGDTSEEEELSAVDEAELAESQGFSFGSQSGARQGSSFNDQSGAKRRRVATDESASRSQRRQAEGDDEQDSRYAEHRTKGLRKLHQASRADRREYVERNSESDSDASMHSLDEHPTSQSRARLTTSIPQRGISIAGTAEGTAPAASVTTTSIKGGHRIAQMRDKAAQKRQVADYWAAKAQGSNVVSEESEEGEVHE</sequence>